<dbReference type="SMART" id="SM00132">
    <property type="entry name" value="LIM"/>
    <property type="match status" value="2"/>
</dbReference>
<evidence type="ECO:0000256" key="4">
    <source>
        <dbReference type="PROSITE-ProRule" id="PRU00125"/>
    </source>
</evidence>
<dbReference type="Pfam" id="PF00412">
    <property type="entry name" value="LIM"/>
    <property type="match status" value="2"/>
</dbReference>
<evidence type="ECO:0000313" key="8">
    <source>
        <dbReference type="RefSeq" id="XP_027199407.1"/>
    </source>
</evidence>
<dbReference type="PROSITE" id="PS50023">
    <property type="entry name" value="LIM_DOMAIN_2"/>
    <property type="match status" value="2"/>
</dbReference>
<keyword evidence="2 4" id="KW-0862">Zinc</keyword>
<dbReference type="RefSeq" id="XP_027199407.1">
    <property type="nucleotide sequence ID" value="XM_027343606.1"/>
</dbReference>
<protein>
    <submittedName>
        <fullName evidence="8">LIM domain-containing protein G-like</fullName>
    </submittedName>
</protein>
<sequence length="256" mass="29692">MNIDSKCFSCDSFLIDSNDEQFIECLDQYYHVKCFVCNQCGHLLSSEEYESIYQSMNIDEQIKAFICQKCQDSIINSEFKCEKCDQKITCHDEYLIQSDKNDKDKFIHMNCIQIKCIGCQEQIIFQNDTKYWMLDNGLNYHLECLKCHFCQKPMDENFALEQCQASTVSGTFVFCCDECFKSETKKHGIVTPKNRPISTSTTSNGRKHPNSCCSLRISTNQTASPLTPKAIIANRQRQNLQTALRKVDQKKYLQMK</sequence>
<dbReference type="AlphaFoldDB" id="A0A6P6Y1M6"/>
<feature type="domain" description="LIM zinc-binding" evidence="6">
    <location>
        <begin position="5"/>
        <end position="77"/>
    </location>
</feature>
<evidence type="ECO:0000259" key="6">
    <source>
        <dbReference type="PROSITE" id="PS50023"/>
    </source>
</evidence>
<accession>A0A6P6Y1M6</accession>
<organism evidence="7 8">
    <name type="scientific">Dermatophagoides pteronyssinus</name>
    <name type="common">European house dust mite</name>
    <dbReference type="NCBI Taxonomy" id="6956"/>
    <lineage>
        <taxon>Eukaryota</taxon>
        <taxon>Metazoa</taxon>
        <taxon>Ecdysozoa</taxon>
        <taxon>Arthropoda</taxon>
        <taxon>Chelicerata</taxon>
        <taxon>Arachnida</taxon>
        <taxon>Acari</taxon>
        <taxon>Acariformes</taxon>
        <taxon>Sarcoptiformes</taxon>
        <taxon>Astigmata</taxon>
        <taxon>Psoroptidia</taxon>
        <taxon>Analgoidea</taxon>
        <taxon>Pyroglyphidae</taxon>
        <taxon>Dermatophagoidinae</taxon>
        <taxon>Dermatophagoides</taxon>
    </lineage>
</organism>
<dbReference type="InParanoid" id="A0A6P6Y1M6"/>
<keyword evidence="1 4" id="KW-0479">Metal-binding</keyword>
<evidence type="ECO:0000256" key="2">
    <source>
        <dbReference type="ARBA" id="ARBA00022833"/>
    </source>
</evidence>
<dbReference type="InterPro" id="IPR001781">
    <property type="entry name" value="Znf_LIM"/>
</dbReference>
<keyword evidence="3 4" id="KW-0440">LIM domain</keyword>
<evidence type="ECO:0000256" key="5">
    <source>
        <dbReference type="SAM" id="MobiDB-lite"/>
    </source>
</evidence>
<evidence type="ECO:0000256" key="1">
    <source>
        <dbReference type="ARBA" id="ARBA00022723"/>
    </source>
</evidence>
<dbReference type="Proteomes" id="UP000515146">
    <property type="component" value="Unplaced"/>
</dbReference>
<evidence type="ECO:0000313" key="7">
    <source>
        <dbReference type="Proteomes" id="UP000515146"/>
    </source>
</evidence>
<dbReference type="Gene3D" id="2.10.110.10">
    <property type="entry name" value="Cysteine Rich Protein"/>
    <property type="match status" value="2"/>
</dbReference>
<gene>
    <name evidence="8" type="primary">LOC113793557</name>
</gene>
<reference evidence="8" key="1">
    <citation type="submission" date="2025-08" db="UniProtKB">
        <authorList>
            <consortium name="RefSeq"/>
        </authorList>
    </citation>
    <scope>IDENTIFICATION</scope>
    <source>
        <strain evidence="8">Airmid</strain>
    </source>
</reference>
<dbReference type="KEGG" id="dpte:113793557"/>
<feature type="domain" description="LIM zinc-binding" evidence="6">
    <location>
        <begin position="114"/>
        <end position="186"/>
    </location>
</feature>
<dbReference type="PROSITE" id="PS00478">
    <property type="entry name" value="LIM_DOMAIN_1"/>
    <property type="match status" value="2"/>
</dbReference>
<proteinExistence type="predicted"/>
<name>A0A6P6Y1M6_DERPT</name>
<feature type="region of interest" description="Disordered" evidence="5">
    <location>
        <begin position="191"/>
        <end position="210"/>
    </location>
</feature>
<evidence type="ECO:0000256" key="3">
    <source>
        <dbReference type="ARBA" id="ARBA00023038"/>
    </source>
</evidence>
<keyword evidence="7" id="KW-1185">Reference proteome</keyword>
<dbReference type="GO" id="GO:0046872">
    <property type="term" value="F:metal ion binding"/>
    <property type="evidence" value="ECO:0007669"/>
    <property type="project" value="UniProtKB-KW"/>
</dbReference>